<gene>
    <name evidence="6" type="ORF">MICPUN_63875</name>
</gene>
<organism evidence="6 7">
    <name type="scientific">Micromonas commoda (strain RCC299 / NOUM17 / CCMP2709)</name>
    <name type="common">Picoplanktonic green alga</name>
    <dbReference type="NCBI Taxonomy" id="296587"/>
    <lineage>
        <taxon>Eukaryota</taxon>
        <taxon>Viridiplantae</taxon>
        <taxon>Chlorophyta</taxon>
        <taxon>Mamiellophyceae</taxon>
        <taxon>Mamiellales</taxon>
        <taxon>Mamiellaceae</taxon>
        <taxon>Micromonas</taxon>
    </lineage>
</organism>
<keyword evidence="4" id="KW-0862">Zinc</keyword>
<dbReference type="Gene3D" id="3.40.50.150">
    <property type="entry name" value="Vaccinia Virus protein VP39"/>
    <property type="match status" value="1"/>
</dbReference>
<keyword evidence="3" id="KW-0677">Repeat</keyword>
<dbReference type="PROSITE" id="PS50158">
    <property type="entry name" value="ZF_CCHC"/>
    <property type="match status" value="1"/>
</dbReference>
<evidence type="ECO:0000256" key="4">
    <source>
        <dbReference type="PROSITE-ProRule" id="PRU00047"/>
    </source>
</evidence>
<dbReference type="Proteomes" id="UP000002009">
    <property type="component" value="Chromosome 14"/>
</dbReference>
<evidence type="ECO:0000313" key="7">
    <source>
        <dbReference type="Proteomes" id="UP000002009"/>
    </source>
</evidence>
<reference evidence="6 7" key="1">
    <citation type="journal article" date="2009" name="Science">
        <title>Green evolution and dynamic adaptations revealed by genomes of the marine picoeukaryotes Micromonas.</title>
        <authorList>
            <person name="Worden A.Z."/>
            <person name="Lee J.H."/>
            <person name="Mock T."/>
            <person name="Rouze P."/>
            <person name="Simmons M.P."/>
            <person name="Aerts A.L."/>
            <person name="Allen A.E."/>
            <person name="Cuvelier M.L."/>
            <person name="Derelle E."/>
            <person name="Everett M.V."/>
            <person name="Foulon E."/>
            <person name="Grimwood J."/>
            <person name="Gundlach H."/>
            <person name="Henrissat B."/>
            <person name="Napoli C."/>
            <person name="McDonald S.M."/>
            <person name="Parker M.S."/>
            <person name="Rombauts S."/>
            <person name="Salamov A."/>
            <person name="Von Dassow P."/>
            <person name="Badger J.H."/>
            <person name="Coutinho P.M."/>
            <person name="Demir E."/>
            <person name="Dubchak I."/>
            <person name="Gentemann C."/>
            <person name="Eikrem W."/>
            <person name="Gready J.E."/>
            <person name="John U."/>
            <person name="Lanier W."/>
            <person name="Lindquist E.A."/>
            <person name="Lucas S."/>
            <person name="Mayer K.F."/>
            <person name="Moreau H."/>
            <person name="Not F."/>
            <person name="Otillar R."/>
            <person name="Panaud O."/>
            <person name="Pangilinan J."/>
            <person name="Paulsen I."/>
            <person name="Piegu B."/>
            <person name="Poliakov A."/>
            <person name="Robbens S."/>
            <person name="Schmutz J."/>
            <person name="Toulza E."/>
            <person name="Wyss T."/>
            <person name="Zelensky A."/>
            <person name="Zhou K."/>
            <person name="Armbrust E.V."/>
            <person name="Bhattacharya D."/>
            <person name="Goodenough U.W."/>
            <person name="Van de Peer Y."/>
            <person name="Grigoriev I.V."/>
        </authorList>
    </citation>
    <scope>NUCLEOTIDE SEQUENCE [LARGE SCALE GENOMIC DNA]</scope>
    <source>
        <strain evidence="7">RCC299 / NOUM17</strain>
    </source>
</reference>
<proteinExistence type="predicted"/>
<dbReference type="SUPFAM" id="SSF53335">
    <property type="entry name" value="S-adenosyl-L-methionine-dependent methyltransferases"/>
    <property type="match status" value="1"/>
</dbReference>
<sequence>MEGGSDAAAERAVDAATVALSRYEFFRVHEEPLGERPTFGSGPTAAAARLHESDRPKVLVCRSTKAYRRLALCVPRPGERTVDIGSAYGDATALMAEAAGEDAVLGIDVSKHFVDQSSAARPGLRFERLDALEDPALLAREIEGSVNVFVDIGGVRAAEALVRLLPAVAKSAAPSFIVVKCEALHDAMADAEVPFEGLRGATTITRFTVPERERSNGGANGVDDCDTDCGSSDSRWRDAVAVTASSASPVFWRKTCEREVGNVRARSAFKRAHVARSARPASDLFARYPLKYPPRFVRGDVEICRFHNYSADGCIRREKFGMCMFDHEHCHWCGEHGHRAWECEHAVKAHQSAVVDDGLAPAAAPVRDPNDGTANGVANGTANGVVDGLANGVVDGLANGIDEGLAKVSLAQPEDVYVYVAGGRNRGQTVGVTERYSLRRKQWERGPHIADPRGSHGLAAANGVVYAVAGGGIKSNLATAEALHAVADHASTAWVPAGVVAEARHALSACNTGDWGVCAIGGWADGNSCTGAVDFLDLRTDPTSTTWRSLAPLITPRKLHGAAGLPDGRLFVFGGRIGDHGGPIAGAEAYDPTSNEWRAIRPLPIGACACACVDGSDEGKGTQYVYVATWGADNPEGNKSTKRGGKDPRVGEAGALWRYDPDADTYERVCGLPLPEWYGFAMCAFDGWVYLIGGSTAGRWTGAAFRRRVDQGGESEWEELPPMKVVRRRTAAAVARAGLMRK</sequence>
<dbReference type="GO" id="GO:0003676">
    <property type="term" value="F:nucleic acid binding"/>
    <property type="evidence" value="ECO:0007669"/>
    <property type="project" value="InterPro"/>
</dbReference>
<comment type="pathway">
    <text evidence="1">tRNA modification; wybutosine-tRNA(Phe) biosynthesis.</text>
</comment>
<dbReference type="Gene3D" id="2.120.10.80">
    <property type="entry name" value="Kelch-type beta propeller"/>
    <property type="match status" value="2"/>
</dbReference>
<evidence type="ECO:0000256" key="1">
    <source>
        <dbReference type="ARBA" id="ARBA00004797"/>
    </source>
</evidence>
<dbReference type="InterPro" id="IPR015915">
    <property type="entry name" value="Kelch-typ_b-propeller"/>
</dbReference>
<dbReference type="STRING" id="296587.C1EGH6"/>
<feature type="domain" description="CCHC-type" evidence="5">
    <location>
        <begin position="330"/>
        <end position="343"/>
    </location>
</feature>
<keyword evidence="4" id="KW-0479">Metal-binding</keyword>
<dbReference type="OrthoDB" id="45365at2759"/>
<keyword evidence="4" id="KW-0863">Zinc-finger</keyword>
<dbReference type="SMART" id="SM00612">
    <property type="entry name" value="Kelch"/>
    <property type="match status" value="4"/>
</dbReference>
<evidence type="ECO:0000256" key="3">
    <source>
        <dbReference type="ARBA" id="ARBA00022737"/>
    </source>
</evidence>
<dbReference type="OMA" id="LPEWYGF"/>
<dbReference type="PANTHER" id="PTHR45632:SF3">
    <property type="entry name" value="KELCH-LIKE PROTEIN 32"/>
    <property type="match status" value="1"/>
</dbReference>
<dbReference type="InterPro" id="IPR001878">
    <property type="entry name" value="Znf_CCHC"/>
</dbReference>
<dbReference type="InterPro" id="IPR006652">
    <property type="entry name" value="Kelch_1"/>
</dbReference>
<keyword evidence="7" id="KW-1185">Reference proteome</keyword>
<evidence type="ECO:0000259" key="5">
    <source>
        <dbReference type="PROSITE" id="PS50158"/>
    </source>
</evidence>
<dbReference type="KEGG" id="mis:MICPUN_63875"/>
<dbReference type="SUPFAM" id="SSF117281">
    <property type="entry name" value="Kelch motif"/>
    <property type="match status" value="2"/>
</dbReference>
<dbReference type="PANTHER" id="PTHR45632">
    <property type="entry name" value="LD33804P"/>
    <property type="match status" value="1"/>
</dbReference>
<dbReference type="GeneID" id="8248998"/>
<evidence type="ECO:0000313" key="6">
    <source>
        <dbReference type="EMBL" id="ACO67327.1"/>
    </source>
</evidence>
<accession>C1EGH6</accession>
<dbReference type="EMBL" id="CP001332">
    <property type="protein sequence ID" value="ACO67327.1"/>
    <property type="molecule type" value="Genomic_DNA"/>
</dbReference>
<keyword evidence="2" id="KW-0880">Kelch repeat</keyword>
<dbReference type="Pfam" id="PF01344">
    <property type="entry name" value="Kelch_1"/>
    <property type="match status" value="2"/>
</dbReference>
<dbReference type="AlphaFoldDB" id="C1EGH6"/>
<protein>
    <recommendedName>
        <fullName evidence="5">CCHC-type domain-containing protein</fullName>
    </recommendedName>
</protein>
<dbReference type="InterPro" id="IPR029063">
    <property type="entry name" value="SAM-dependent_MTases_sf"/>
</dbReference>
<dbReference type="InParanoid" id="C1EGH6"/>
<dbReference type="UniPathway" id="UPA00375"/>
<name>C1EGH6_MICCC</name>
<evidence type="ECO:0000256" key="2">
    <source>
        <dbReference type="ARBA" id="ARBA00022441"/>
    </source>
</evidence>
<dbReference type="RefSeq" id="XP_002506069.1">
    <property type="nucleotide sequence ID" value="XM_002506023.1"/>
</dbReference>
<dbReference type="GO" id="GO:0008270">
    <property type="term" value="F:zinc ion binding"/>
    <property type="evidence" value="ECO:0007669"/>
    <property type="project" value="UniProtKB-KW"/>
</dbReference>
<dbReference type="eggNOG" id="KOG4441">
    <property type="taxonomic scope" value="Eukaryota"/>
</dbReference>